<gene>
    <name evidence="2" type="ORF">DFH08DRAFT_863333</name>
</gene>
<keyword evidence="1" id="KW-0472">Membrane</keyword>
<dbReference type="AlphaFoldDB" id="A0AAD7ETN5"/>
<organism evidence="2 3">
    <name type="scientific">Mycena albidolilacea</name>
    <dbReference type="NCBI Taxonomy" id="1033008"/>
    <lineage>
        <taxon>Eukaryota</taxon>
        <taxon>Fungi</taxon>
        <taxon>Dikarya</taxon>
        <taxon>Basidiomycota</taxon>
        <taxon>Agaricomycotina</taxon>
        <taxon>Agaricomycetes</taxon>
        <taxon>Agaricomycetidae</taxon>
        <taxon>Agaricales</taxon>
        <taxon>Marasmiineae</taxon>
        <taxon>Mycenaceae</taxon>
        <taxon>Mycena</taxon>
    </lineage>
</organism>
<name>A0AAD7ETN5_9AGAR</name>
<evidence type="ECO:0000313" key="3">
    <source>
        <dbReference type="Proteomes" id="UP001218218"/>
    </source>
</evidence>
<sequence length="171" mass="19437">MFSERSHSPSLRTDNMDLRAPLDIQLLGRSVAQDWLAHVILMVKMIAAGAEFIPLPYICVAFGTVVIFLETVDKMNKNRDDLRDLCAGVVEILLLLRDEILIQGQVAGVQFIGLCEDFISLLRLVQTELEKLELLGTTSVADQIDHYRTQINELRSNFIVWFTQESFMLKP</sequence>
<accession>A0AAD7ETN5</accession>
<keyword evidence="1" id="KW-1133">Transmembrane helix</keyword>
<evidence type="ECO:0000313" key="2">
    <source>
        <dbReference type="EMBL" id="KAJ7349931.1"/>
    </source>
</evidence>
<proteinExistence type="predicted"/>
<feature type="transmembrane region" description="Helical" evidence="1">
    <location>
        <begin position="45"/>
        <end position="69"/>
    </location>
</feature>
<dbReference type="Proteomes" id="UP001218218">
    <property type="component" value="Unassembled WGS sequence"/>
</dbReference>
<keyword evidence="1" id="KW-0812">Transmembrane</keyword>
<comment type="caution">
    <text evidence="2">The sequence shown here is derived from an EMBL/GenBank/DDBJ whole genome shotgun (WGS) entry which is preliminary data.</text>
</comment>
<keyword evidence="3" id="KW-1185">Reference proteome</keyword>
<protein>
    <submittedName>
        <fullName evidence="2">Uncharacterized protein</fullName>
    </submittedName>
</protein>
<reference evidence="2" key="1">
    <citation type="submission" date="2023-03" db="EMBL/GenBank/DDBJ databases">
        <title>Massive genome expansion in bonnet fungi (Mycena s.s.) driven by repeated elements and novel gene families across ecological guilds.</title>
        <authorList>
            <consortium name="Lawrence Berkeley National Laboratory"/>
            <person name="Harder C.B."/>
            <person name="Miyauchi S."/>
            <person name="Viragh M."/>
            <person name="Kuo A."/>
            <person name="Thoen E."/>
            <person name="Andreopoulos B."/>
            <person name="Lu D."/>
            <person name="Skrede I."/>
            <person name="Drula E."/>
            <person name="Henrissat B."/>
            <person name="Morin E."/>
            <person name="Kohler A."/>
            <person name="Barry K."/>
            <person name="LaButti K."/>
            <person name="Morin E."/>
            <person name="Salamov A."/>
            <person name="Lipzen A."/>
            <person name="Mereny Z."/>
            <person name="Hegedus B."/>
            <person name="Baldrian P."/>
            <person name="Stursova M."/>
            <person name="Weitz H."/>
            <person name="Taylor A."/>
            <person name="Grigoriev I.V."/>
            <person name="Nagy L.G."/>
            <person name="Martin F."/>
            <person name="Kauserud H."/>
        </authorList>
    </citation>
    <scope>NUCLEOTIDE SEQUENCE</scope>
    <source>
        <strain evidence="2">CBHHK002</strain>
    </source>
</reference>
<evidence type="ECO:0000256" key="1">
    <source>
        <dbReference type="SAM" id="Phobius"/>
    </source>
</evidence>
<dbReference type="EMBL" id="JARIHO010000015">
    <property type="protein sequence ID" value="KAJ7349931.1"/>
    <property type="molecule type" value="Genomic_DNA"/>
</dbReference>